<reference evidence="3 4" key="1">
    <citation type="submission" date="2019-07" db="EMBL/GenBank/DDBJ databases">
        <title>Rhodotorula toruloides NBRC10032 genome sequencing.</title>
        <authorList>
            <person name="Shida Y."/>
            <person name="Takaku H."/>
            <person name="Ogasawara W."/>
            <person name="Mori K."/>
        </authorList>
    </citation>
    <scope>NUCLEOTIDE SEQUENCE [LARGE SCALE GENOMIC DNA]</scope>
    <source>
        <strain evidence="3 4">NBRC10032</strain>
    </source>
</reference>
<dbReference type="OrthoDB" id="10425213at2759"/>
<dbReference type="EMBL" id="BJWK01000002">
    <property type="protein sequence ID" value="GEM07066.1"/>
    <property type="molecule type" value="Genomic_DNA"/>
</dbReference>
<proteinExistence type="predicted"/>
<organism evidence="3 4">
    <name type="scientific">Rhodotorula toruloides</name>
    <name type="common">Yeast</name>
    <name type="synonym">Rhodosporidium toruloides</name>
    <dbReference type="NCBI Taxonomy" id="5286"/>
    <lineage>
        <taxon>Eukaryota</taxon>
        <taxon>Fungi</taxon>
        <taxon>Dikarya</taxon>
        <taxon>Basidiomycota</taxon>
        <taxon>Pucciniomycotina</taxon>
        <taxon>Microbotryomycetes</taxon>
        <taxon>Sporidiobolales</taxon>
        <taxon>Sporidiobolaceae</taxon>
        <taxon>Rhodotorula</taxon>
    </lineage>
</organism>
<feature type="region of interest" description="Disordered" evidence="1">
    <location>
        <begin position="307"/>
        <end position="358"/>
    </location>
</feature>
<feature type="transmembrane region" description="Helical" evidence="2">
    <location>
        <begin position="105"/>
        <end position="124"/>
    </location>
</feature>
<feature type="transmembrane region" description="Helical" evidence="2">
    <location>
        <begin position="58"/>
        <end position="85"/>
    </location>
</feature>
<dbReference type="Proteomes" id="UP000321518">
    <property type="component" value="Unassembled WGS sequence"/>
</dbReference>
<feature type="compositionally biased region" description="Polar residues" evidence="1">
    <location>
        <begin position="314"/>
        <end position="323"/>
    </location>
</feature>
<evidence type="ECO:0000256" key="1">
    <source>
        <dbReference type="SAM" id="MobiDB-lite"/>
    </source>
</evidence>
<evidence type="ECO:0000256" key="2">
    <source>
        <dbReference type="SAM" id="Phobius"/>
    </source>
</evidence>
<evidence type="ECO:0000313" key="3">
    <source>
        <dbReference type="EMBL" id="GEM07066.1"/>
    </source>
</evidence>
<feature type="transmembrane region" description="Helical" evidence="2">
    <location>
        <begin position="242"/>
        <end position="263"/>
    </location>
</feature>
<evidence type="ECO:0000313" key="4">
    <source>
        <dbReference type="Proteomes" id="UP000321518"/>
    </source>
</evidence>
<feature type="transmembrane region" description="Helical" evidence="2">
    <location>
        <begin position="136"/>
        <end position="164"/>
    </location>
</feature>
<name>A0A511KAU2_RHOTO</name>
<keyword evidence="2" id="KW-1133">Transmembrane helix</keyword>
<sequence>MADAGIPAAQMTALRQLALVRAHAAVLVLVFQSIFYGIFVALAWEYYRRFRRRDGERLFLQVFMAVLLVLSTAFLALCAAVVYQYGSQLVLNGGLLSLEPTIAQTVQPFLLAIFSTVAEVYWVYRAVQVAQNWISRIIAAGLWILSLAAFSGHCSVVTLIYLLIHFALQGTWLFLADSFFCAGVLVYELVYKRRNELVKSSLVQQFTALALKTSLAIVIFVLIGAIATTHAFVYGSLVSGQLALSMANLFSFASSCCVAISLLQRSSLRNQYSYNTSLDVGSNFGAHSYAYPPISFGRQRPLSTSFGRNDFAQEGNSRLSSGSEAEKQSARAEGAQSAEKDGQRLSAGHDSTAASARHVWLPRRVATMDNVERQQAERRLNPLDRVIRSKSAASLRRGGAGTPTGVTVNVEVERSVDDGEDGRYVAEGSRGLL</sequence>
<feature type="transmembrane region" description="Helical" evidence="2">
    <location>
        <begin position="24"/>
        <end position="46"/>
    </location>
</feature>
<accession>A0A511KAU2</accession>
<comment type="caution">
    <text evidence="3">The sequence shown here is derived from an EMBL/GenBank/DDBJ whole genome shotgun (WGS) entry which is preliminary data.</text>
</comment>
<keyword evidence="2" id="KW-0812">Transmembrane</keyword>
<dbReference type="AlphaFoldDB" id="A0A511KAU2"/>
<feature type="transmembrane region" description="Helical" evidence="2">
    <location>
        <begin position="170"/>
        <end position="190"/>
    </location>
</feature>
<keyword evidence="2" id="KW-0472">Membrane</keyword>
<protein>
    <submittedName>
        <fullName evidence="3">Uncharacterized protein</fullName>
    </submittedName>
</protein>
<gene>
    <name evidence="3" type="ORF">Rt10032_c02g1083</name>
</gene>
<feature type="transmembrane region" description="Helical" evidence="2">
    <location>
        <begin position="211"/>
        <end position="236"/>
    </location>
</feature>